<feature type="transmembrane region" description="Helical" evidence="2">
    <location>
        <begin position="130"/>
        <end position="150"/>
    </location>
</feature>
<sequence>MADTTPKAPYVQHHGAAVVAISYSLVIITIGFAIARFYTTLRRRQAFRFGDWTFLLANCIAFAQAVIVDRAVHNGLGQHFSDLSGSEVNTYFKFAYIAQLLSVAAQGFAKASVVFLIARIDSKKSTKRKCYIIHGLTLTWFIFSMFAIAFQCGLPSPWIFDKNHCAGGDLYYVIIVFNIITDAIIASFFLPVVWGLQMSRPERLTVMSIFACRFLVCGASIGNIVAISRYLNSTDLTWDAVVPTILNEAVMNTSIITAGIPNVHLFLADLQTGQLGTCLAEDQIELSGSNSKAKSFFSYSRSDPNSRNASNNSQGYSRSEESLKLTPPGRGNVQTTISANEHAIGARNNIYNRGKPNREEEFKEDASTSSLRRNVVMQTHEVSVGYEDHDEGNYDGTWGEAK</sequence>
<evidence type="ECO:0000259" key="3">
    <source>
        <dbReference type="Pfam" id="PF20684"/>
    </source>
</evidence>
<feature type="compositionally biased region" description="Basic and acidic residues" evidence="1">
    <location>
        <begin position="356"/>
        <end position="366"/>
    </location>
</feature>
<dbReference type="PANTHER" id="PTHR38794:SF3">
    <property type="entry name" value="INTEGRAL MEMBRANE PROTEIN"/>
    <property type="match status" value="1"/>
</dbReference>
<accession>A0A8E2EA65</accession>
<feature type="compositionally biased region" description="Polar residues" evidence="1">
    <location>
        <begin position="297"/>
        <end position="317"/>
    </location>
</feature>
<dbReference type="AlphaFoldDB" id="A0A8E2EA65"/>
<dbReference type="PANTHER" id="PTHR38794">
    <property type="entry name" value="INTEGRAL MEMBRANE PROTEIN"/>
    <property type="match status" value="1"/>
</dbReference>
<keyword evidence="2" id="KW-0472">Membrane</keyword>
<feature type="region of interest" description="Disordered" evidence="1">
    <location>
        <begin position="297"/>
        <end position="402"/>
    </location>
</feature>
<feature type="domain" description="Rhodopsin" evidence="3">
    <location>
        <begin position="35"/>
        <end position="265"/>
    </location>
</feature>
<dbReference type="Pfam" id="PF20684">
    <property type="entry name" value="Fung_rhodopsin"/>
    <property type="match status" value="1"/>
</dbReference>
<gene>
    <name evidence="4" type="ORF">K432DRAFT_443420</name>
</gene>
<protein>
    <recommendedName>
        <fullName evidence="3">Rhodopsin domain-containing protein</fullName>
    </recommendedName>
</protein>
<feature type="transmembrane region" description="Helical" evidence="2">
    <location>
        <begin position="94"/>
        <end position="118"/>
    </location>
</feature>
<evidence type="ECO:0000256" key="1">
    <source>
        <dbReference type="SAM" id="MobiDB-lite"/>
    </source>
</evidence>
<feature type="compositionally biased region" description="Polar residues" evidence="1">
    <location>
        <begin position="367"/>
        <end position="381"/>
    </location>
</feature>
<dbReference type="InterPro" id="IPR049326">
    <property type="entry name" value="Rhodopsin_dom_fungi"/>
</dbReference>
<feature type="transmembrane region" description="Helical" evidence="2">
    <location>
        <begin position="49"/>
        <end position="67"/>
    </location>
</feature>
<keyword evidence="2" id="KW-0812">Transmembrane</keyword>
<dbReference type="EMBL" id="KV744975">
    <property type="protein sequence ID" value="OCK80085.1"/>
    <property type="molecule type" value="Genomic_DNA"/>
</dbReference>
<feature type="transmembrane region" description="Helical" evidence="2">
    <location>
        <begin position="15"/>
        <end position="37"/>
    </location>
</feature>
<keyword evidence="5" id="KW-1185">Reference proteome</keyword>
<name>A0A8E2EA65_9PEZI</name>
<reference evidence="4 5" key="1">
    <citation type="journal article" date="2016" name="Nat. Commun.">
        <title>Ectomycorrhizal ecology is imprinted in the genome of the dominant symbiotic fungus Cenococcum geophilum.</title>
        <authorList>
            <consortium name="DOE Joint Genome Institute"/>
            <person name="Peter M."/>
            <person name="Kohler A."/>
            <person name="Ohm R.A."/>
            <person name="Kuo A."/>
            <person name="Krutzmann J."/>
            <person name="Morin E."/>
            <person name="Arend M."/>
            <person name="Barry K.W."/>
            <person name="Binder M."/>
            <person name="Choi C."/>
            <person name="Clum A."/>
            <person name="Copeland A."/>
            <person name="Grisel N."/>
            <person name="Haridas S."/>
            <person name="Kipfer T."/>
            <person name="LaButti K."/>
            <person name="Lindquist E."/>
            <person name="Lipzen A."/>
            <person name="Maire R."/>
            <person name="Meier B."/>
            <person name="Mihaltcheva S."/>
            <person name="Molinier V."/>
            <person name="Murat C."/>
            <person name="Poggeler S."/>
            <person name="Quandt C.A."/>
            <person name="Sperisen C."/>
            <person name="Tritt A."/>
            <person name="Tisserant E."/>
            <person name="Crous P.W."/>
            <person name="Henrissat B."/>
            <person name="Nehls U."/>
            <person name="Egli S."/>
            <person name="Spatafora J.W."/>
            <person name="Grigoriev I.V."/>
            <person name="Martin F.M."/>
        </authorList>
    </citation>
    <scope>NUCLEOTIDE SEQUENCE [LARGE SCALE GENOMIC DNA]</scope>
    <source>
        <strain evidence="4 5">CBS 459.81</strain>
    </source>
</reference>
<evidence type="ECO:0000256" key="2">
    <source>
        <dbReference type="SAM" id="Phobius"/>
    </source>
</evidence>
<organism evidence="4 5">
    <name type="scientific">Lepidopterella palustris CBS 459.81</name>
    <dbReference type="NCBI Taxonomy" id="1314670"/>
    <lineage>
        <taxon>Eukaryota</taxon>
        <taxon>Fungi</taxon>
        <taxon>Dikarya</taxon>
        <taxon>Ascomycota</taxon>
        <taxon>Pezizomycotina</taxon>
        <taxon>Dothideomycetes</taxon>
        <taxon>Pleosporomycetidae</taxon>
        <taxon>Mytilinidiales</taxon>
        <taxon>Argynnaceae</taxon>
        <taxon>Lepidopterella</taxon>
    </lineage>
</organism>
<feature type="transmembrane region" description="Helical" evidence="2">
    <location>
        <begin position="170"/>
        <end position="194"/>
    </location>
</feature>
<evidence type="ECO:0000313" key="4">
    <source>
        <dbReference type="EMBL" id="OCK80085.1"/>
    </source>
</evidence>
<feature type="transmembrane region" description="Helical" evidence="2">
    <location>
        <begin position="206"/>
        <end position="227"/>
    </location>
</feature>
<proteinExistence type="predicted"/>
<evidence type="ECO:0000313" key="5">
    <source>
        <dbReference type="Proteomes" id="UP000250266"/>
    </source>
</evidence>
<dbReference type="OrthoDB" id="3909866at2759"/>
<dbReference type="Proteomes" id="UP000250266">
    <property type="component" value="Unassembled WGS sequence"/>
</dbReference>
<keyword evidence="2" id="KW-1133">Transmembrane helix</keyword>